<evidence type="ECO:0000313" key="8">
    <source>
        <dbReference type="EMBL" id="KAB1227499.1"/>
    </source>
</evidence>
<organism evidence="8 9">
    <name type="scientific">Morella rubra</name>
    <name type="common">Chinese bayberry</name>
    <dbReference type="NCBI Taxonomy" id="262757"/>
    <lineage>
        <taxon>Eukaryota</taxon>
        <taxon>Viridiplantae</taxon>
        <taxon>Streptophyta</taxon>
        <taxon>Embryophyta</taxon>
        <taxon>Tracheophyta</taxon>
        <taxon>Spermatophyta</taxon>
        <taxon>Magnoliopsida</taxon>
        <taxon>eudicotyledons</taxon>
        <taxon>Gunneridae</taxon>
        <taxon>Pentapetalae</taxon>
        <taxon>rosids</taxon>
        <taxon>fabids</taxon>
        <taxon>Fagales</taxon>
        <taxon>Myricaceae</taxon>
        <taxon>Morella</taxon>
    </lineage>
</organism>
<feature type="transmembrane region" description="Helical" evidence="6">
    <location>
        <begin position="197"/>
        <end position="219"/>
    </location>
</feature>
<dbReference type="InterPro" id="IPR002293">
    <property type="entry name" value="AA/rel_permease1"/>
</dbReference>
<evidence type="ECO:0000256" key="3">
    <source>
        <dbReference type="ARBA" id="ARBA00022692"/>
    </source>
</evidence>
<evidence type="ECO:0000256" key="1">
    <source>
        <dbReference type="ARBA" id="ARBA00004141"/>
    </source>
</evidence>
<comment type="caution">
    <text evidence="8">The sequence shown here is derived from an EMBL/GenBank/DDBJ whole genome shotgun (WGS) entry which is preliminary data.</text>
</comment>
<keyword evidence="5 6" id="KW-0472">Membrane</keyword>
<evidence type="ECO:0000313" key="9">
    <source>
        <dbReference type="Proteomes" id="UP000516437"/>
    </source>
</evidence>
<keyword evidence="3 6" id="KW-0812">Transmembrane</keyword>
<evidence type="ECO:0000256" key="4">
    <source>
        <dbReference type="ARBA" id="ARBA00022989"/>
    </source>
</evidence>
<dbReference type="Gene3D" id="1.20.1740.10">
    <property type="entry name" value="Amino acid/polyamine transporter I"/>
    <property type="match status" value="2"/>
</dbReference>
<dbReference type="Pfam" id="PF13520">
    <property type="entry name" value="AA_permease_2"/>
    <property type="match status" value="2"/>
</dbReference>
<comment type="similarity">
    <text evidence="2">Belongs to the amino acid-polyamine-organocation (APC) superfamily. Cationic amino acid transporter (CAT) (TC 2.A.3.3) family.</text>
</comment>
<feature type="transmembrane region" description="Helical" evidence="6">
    <location>
        <begin position="239"/>
        <end position="262"/>
    </location>
</feature>
<feature type="transmembrane region" description="Helical" evidence="6">
    <location>
        <begin position="361"/>
        <end position="382"/>
    </location>
</feature>
<comment type="subcellular location">
    <subcellularLocation>
        <location evidence="1">Membrane</location>
        <topology evidence="1">Multi-pass membrane protein</topology>
    </subcellularLocation>
</comment>
<feature type="transmembrane region" description="Helical" evidence="6">
    <location>
        <begin position="111"/>
        <end position="132"/>
    </location>
</feature>
<feature type="domain" description="Cationic amino acid transporter C-terminal" evidence="7">
    <location>
        <begin position="454"/>
        <end position="503"/>
    </location>
</feature>
<protein>
    <submittedName>
        <fullName evidence="8">Cationic amino acid transporter 5</fullName>
    </submittedName>
</protein>
<feature type="transmembrane region" description="Helical" evidence="6">
    <location>
        <begin position="394"/>
        <end position="412"/>
    </location>
</feature>
<evidence type="ECO:0000256" key="5">
    <source>
        <dbReference type="ARBA" id="ARBA00023136"/>
    </source>
</evidence>
<feature type="transmembrane region" description="Helical" evidence="6">
    <location>
        <begin position="81"/>
        <end position="99"/>
    </location>
</feature>
<reference evidence="8 9" key="1">
    <citation type="journal article" date="2019" name="Plant Biotechnol. J.">
        <title>The red bayberry genome and genetic basis of sex determination.</title>
        <authorList>
            <person name="Jia H.M."/>
            <person name="Jia H.J."/>
            <person name="Cai Q.L."/>
            <person name="Wang Y."/>
            <person name="Zhao H.B."/>
            <person name="Yang W.F."/>
            <person name="Wang G.Y."/>
            <person name="Li Y.H."/>
            <person name="Zhan D.L."/>
            <person name="Shen Y.T."/>
            <person name="Niu Q.F."/>
            <person name="Chang L."/>
            <person name="Qiu J."/>
            <person name="Zhao L."/>
            <person name="Xie H.B."/>
            <person name="Fu W.Y."/>
            <person name="Jin J."/>
            <person name="Li X.W."/>
            <person name="Jiao Y."/>
            <person name="Zhou C.C."/>
            <person name="Tu T."/>
            <person name="Chai C.Y."/>
            <person name="Gao J.L."/>
            <person name="Fan L.J."/>
            <person name="van de Weg E."/>
            <person name="Wang J.Y."/>
            <person name="Gao Z.S."/>
        </authorList>
    </citation>
    <scope>NUCLEOTIDE SEQUENCE [LARGE SCALE GENOMIC DNA]</scope>
    <source>
        <tissue evidence="8">Leaves</tissue>
    </source>
</reference>
<evidence type="ECO:0000259" key="7">
    <source>
        <dbReference type="Pfam" id="PF13906"/>
    </source>
</evidence>
<dbReference type="GO" id="GO:0005313">
    <property type="term" value="F:L-glutamate transmembrane transporter activity"/>
    <property type="evidence" value="ECO:0007669"/>
    <property type="project" value="TreeGrafter"/>
</dbReference>
<feature type="transmembrane region" description="Helical" evidence="6">
    <location>
        <begin position="424"/>
        <end position="446"/>
    </location>
</feature>
<evidence type="ECO:0000256" key="6">
    <source>
        <dbReference type="SAM" id="Phobius"/>
    </source>
</evidence>
<dbReference type="OrthoDB" id="3900342at2759"/>
<evidence type="ECO:0000256" key="2">
    <source>
        <dbReference type="ARBA" id="ARBA00008572"/>
    </source>
</evidence>
<dbReference type="AlphaFoldDB" id="A0A6A1WQD6"/>
<proteinExistence type="inferred from homology"/>
<feature type="transmembrane region" description="Helical" evidence="6">
    <location>
        <begin position="484"/>
        <end position="505"/>
    </location>
</feature>
<dbReference type="Proteomes" id="UP000516437">
    <property type="component" value="Chromosome 1"/>
</dbReference>
<sequence>MSSPGKVSDDAHPRNYWRWSKQDFFPEESFQNCRTYRSALSQTYLRFKDRLISRSNDAEEIEELRKQSENDMKRCLTWWDLTWFGFGSVIGTGIFVLTGQEAHDHAGPAIVLSYVASGVSAMLSVFCYTEFAVEIPVAGGSFAYLRIELGDFAAFITAGNLLLESIVGTAAVARGWTSYFTSLLNLRRFAHAKTSNLTPFLPYGAKGIFQAAAIVYFAYGGFDNIATMAEETKNPSRDIPLGLLGSMSIITVIYCLMALALAMMQKYTDIDREAPYSIAFQSVGMKWAKYLVALGALKGMTTVLLVGALGQARYVTHIARAHMIPPWFALVHPQTGTPINATLLITISSACIAFFSSLDVLAGLLSVSTLFIFTMMPVALLVRRYYVREITPRINLLKLVVFLLIIIASSMATAACWGLNPDGWLGYTITIPLWLLGTAGLSMFLPQQRTPKVWGVPLVPWLPSLSIATNIFLMGSLGSESFTRFGICSFVMLVYYVFFGLHATYDMAHQQDKMKSLKADANNIKQTTGP</sequence>
<dbReference type="EMBL" id="RXIC02000019">
    <property type="protein sequence ID" value="KAB1227499.1"/>
    <property type="molecule type" value="Genomic_DNA"/>
</dbReference>
<keyword evidence="9" id="KW-1185">Reference proteome</keyword>
<dbReference type="Pfam" id="PF13906">
    <property type="entry name" value="AA_permease_C"/>
    <property type="match status" value="1"/>
</dbReference>
<dbReference type="GO" id="GO:0005886">
    <property type="term" value="C:plasma membrane"/>
    <property type="evidence" value="ECO:0007669"/>
    <property type="project" value="TreeGrafter"/>
</dbReference>
<feature type="transmembrane region" description="Helical" evidence="6">
    <location>
        <begin position="458"/>
        <end position="478"/>
    </location>
</feature>
<keyword evidence="4 6" id="KW-1133">Transmembrane helix</keyword>
<dbReference type="InterPro" id="IPR029485">
    <property type="entry name" value="CAT_C"/>
</dbReference>
<accession>A0A6A1WQD6</accession>
<name>A0A6A1WQD6_9ROSI</name>
<feature type="transmembrane region" description="Helical" evidence="6">
    <location>
        <begin position="152"/>
        <end position="176"/>
    </location>
</feature>
<dbReference type="GO" id="GO:0015189">
    <property type="term" value="F:L-lysine transmembrane transporter activity"/>
    <property type="evidence" value="ECO:0007669"/>
    <property type="project" value="TreeGrafter"/>
</dbReference>
<dbReference type="PANTHER" id="PTHR43243:SF22">
    <property type="entry name" value="CATIONIC AMINO ACID TRANSPORTER 5"/>
    <property type="match status" value="1"/>
</dbReference>
<gene>
    <name evidence="8" type="ORF">CJ030_MR1G027438</name>
</gene>
<dbReference type="PANTHER" id="PTHR43243">
    <property type="entry name" value="INNER MEMBRANE TRANSPORTER YGJI-RELATED"/>
    <property type="match status" value="1"/>
</dbReference>